<proteinExistence type="predicted"/>
<evidence type="ECO:0000256" key="2">
    <source>
        <dbReference type="SAM" id="MobiDB-lite"/>
    </source>
</evidence>
<accession>A0AAE1LNJ6</accession>
<dbReference type="PANTHER" id="PTHR10380:SF236">
    <property type="entry name" value="PUPAL CUTICLE PROTEIN EDG-84A-LIKE PROTEIN"/>
    <property type="match status" value="1"/>
</dbReference>
<comment type="caution">
    <text evidence="4">The sequence shown here is derived from an EMBL/GenBank/DDBJ whole genome shotgun (WGS) entry which is preliminary data.</text>
</comment>
<reference evidence="4" key="1">
    <citation type="submission" date="2021-07" db="EMBL/GenBank/DDBJ databases">
        <authorList>
            <person name="Catto M.A."/>
            <person name="Jacobson A."/>
            <person name="Kennedy G."/>
            <person name="Labadie P."/>
            <person name="Hunt B.G."/>
            <person name="Srinivasan R."/>
        </authorList>
    </citation>
    <scope>NUCLEOTIDE SEQUENCE</scope>
    <source>
        <strain evidence="4">PL_HMW_Pooled</strain>
        <tissue evidence="4">Head</tissue>
    </source>
</reference>
<name>A0AAE1LNJ6_9NEOP</name>
<evidence type="ECO:0000313" key="4">
    <source>
        <dbReference type="EMBL" id="KAK3926253.1"/>
    </source>
</evidence>
<evidence type="ECO:0000256" key="3">
    <source>
        <dbReference type="SAM" id="SignalP"/>
    </source>
</evidence>
<keyword evidence="5" id="KW-1185">Reference proteome</keyword>
<protein>
    <submittedName>
        <fullName evidence="4">Cuticle protein 6</fullName>
    </submittedName>
</protein>
<dbReference type="EMBL" id="JAHWGI010001243">
    <property type="protein sequence ID" value="KAK3926253.1"/>
    <property type="molecule type" value="Genomic_DNA"/>
</dbReference>
<dbReference type="PANTHER" id="PTHR10380">
    <property type="entry name" value="CUTICLE PROTEIN"/>
    <property type="match status" value="1"/>
</dbReference>
<dbReference type="GO" id="GO:0008010">
    <property type="term" value="F:structural constituent of chitin-based larval cuticle"/>
    <property type="evidence" value="ECO:0007669"/>
    <property type="project" value="TreeGrafter"/>
</dbReference>
<reference evidence="4" key="2">
    <citation type="journal article" date="2023" name="BMC Genomics">
        <title>Pest status, molecular evolution, and epigenetic factors derived from the genome assembly of Frankliniella fusca, a thysanopteran phytovirus vector.</title>
        <authorList>
            <person name="Catto M.A."/>
            <person name="Labadie P.E."/>
            <person name="Jacobson A.L."/>
            <person name="Kennedy G.G."/>
            <person name="Srinivasan R."/>
            <person name="Hunt B.G."/>
        </authorList>
    </citation>
    <scope>NUCLEOTIDE SEQUENCE</scope>
    <source>
        <strain evidence="4">PL_HMW_Pooled</strain>
    </source>
</reference>
<feature type="region of interest" description="Disordered" evidence="2">
    <location>
        <begin position="278"/>
        <end position="310"/>
    </location>
</feature>
<dbReference type="InterPro" id="IPR000618">
    <property type="entry name" value="Insect_cuticle"/>
</dbReference>
<organism evidence="4 5">
    <name type="scientific">Frankliniella fusca</name>
    <dbReference type="NCBI Taxonomy" id="407009"/>
    <lineage>
        <taxon>Eukaryota</taxon>
        <taxon>Metazoa</taxon>
        <taxon>Ecdysozoa</taxon>
        <taxon>Arthropoda</taxon>
        <taxon>Hexapoda</taxon>
        <taxon>Insecta</taxon>
        <taxon>Pterygota</taxon>
        <taxon>Neoptera</taxon>
        <taxon>Paraneoptera</taxon>
        <taxon>Thysanoptera</taxon>
        <taxon>Terebrantia</taxon>
        <taxon>Thripoidea</taxon>
        <taxon>Thripidae</taxon>
        <taxon>Frankliniella</taxon>
    </lineage>
</organism>
<feature type="chain" id="PRO_5041954868" evidence="3">
    <location>
        <begin position="21"/>
        <end position="409"/>
    </location>
</feature>
<feature type="compositionally biased region" description="Low complexity" evidence="2">
    <location>
        <begin position="283"/>
        <end position="300"/>
    </location>
</feature>
<dbReference type="PROSITE" id="PS51155">
    <property type="entry name" value="CHIT_BIND_RR_2"/>
    <property type="match status" value="1"/>
</dbReference>
<dbReference type="AlphaFoldDB" id="A0AAE1LNJ6"/>
<evidence type="ECO:0000256" key="1">
    <source>
        <dbReference type="PROSITE-ProRule" id="PRU00497"/>
    </source>
</evidence>
<sequence>MSAVFFLVALAALAAPFASAALSLQPHYYPSAYAARNPPVQLWFLSPAEVGELISRIPLANYREVSPDAPVAIRYNPDTTPAHELRQEQVDVSQFHTQDGAGRAVFGYSSADQARVEARSGDGRVRGSYSYRDPTGKIVKVNYWDDGDGFHVAGNSLPSESDVPEQVTETPEVAAARLQHEHMHAQALQAALLAGSGSWEESDQPRVEGGGGDLPPVYAEDGTELRRYPAPQHASLYDPSHVHDADRDAVIITNPDLEPDSFNDIQLFRGLRARARGYHPRGARAGPASGRARRAAQQQPEQDEQVDQQDQAKTDGFFYSFRYPAPVLVGVRPPPSLSAPGPTPGVQAPEASRLGAVQDENPLSLSERAVYFGAIPVAAVHDAQVAPGQDGALASALQYARKPVYTEGP</sequence>
<dbReference type="Pfam" id="PF00379">
    <property type="entry name" value="Chitin_bind_4"/>
    <property type="match status" value="1"/>
</dbReference>
<feature type="signal peptide" evidence="3">
    <location>
        <begin position="1"/>
        <end position="20"/>
    </location>
</feature>
<keyword evidence="1" id="KW-0193">Cuticle</keyword>
<dbReference type="InterPro" id="IPR050468">
    <property type="entry name" value="Cuticle_Struct_Prot"/>
</dbReference>
<keyword evidence="3" id="KW-0732">Signal</keyword>
<dbReference type="GO" id="GO:0062129">
    <property type="term" value="C:chitin-based extracellular matrix"/>
    <property type="evidence" value="ECO:0007669"/>
    <property type="project" value="TreeGrafter"/>
</dbReference>
<evidence type="ECO:0000313" key="5">
    <source>
        <dbReference type="Proteomes" id="UP001219518"/>
    </source>
</evidence>
<gene>
    <name evidence="4" type="ORF">KUF71_014502</name>
</gene>
<dbReference type="Proteomes" id="UP001219518">
    <property type="component" value="Unassembled WGS sequence"/>
</dbReference>